<dbReference type="InterPro" id="IPR006311">
    <property type="entry name" value="TAT_signal"/>
</dbReference>
<dbReference type="SUPFAM" id="SSF54593">
    <property type="entry name" value="Glyoxalase/Bleomycin resistance protein/Dihydroxybiphenyl dioxygenase"/>
    <property type="match status" value="1"/>
</dbReference>
<proteinExistence type="predicted"/>
<dbReference type="Proteomes" id="UP000035955">
    <property type="component" value="Unassembled WGS sequence"/>
</dbReference>
<dbReference type="InterPro" id="IPR004360">
    <property type="entry name" value="Glyas_Fos-R_dOase_dom"/>
</dbReference>
<name>A0A0J6TA15_9HYPH</name>
<dbReference type="InterPro" id="IPR029068">
    <property type="entry name" value="Glyas_Bleomycin-R_OHBP_Dase"/>
</dbReference>
<keyword evidence="5" id="KW-1185">Reference proteome</keyword>
<comment type="caution">
    <text evidence="4">The sequence shown here is derived from an EMBL/GenBank/DDBJ whole genome shotgun (WGS) entry which is preliminary data.</text>
</comment>
<accession>A0A0J6TA15</accession>
<organism evidence="4 5">
    <name type="scientific">Methylobacterium variabile</name>
    <dbReference type="NCBI Taxonomy" id="298794"/>
    <lineage>
        <taxon>Bacteria</taxon>
        <taxon>Pseudomonadati</taxon>
        <taxon>Pseudomonadota</taxon>
        <taxon>Alphaproteobacteria</taxon>
        <taxon>Hyphomicrobiales</taxon>
        <taxon>Methylobacteriaceae</taxon>
        <taxon>Methylobacterium</taxon>
    </lineage>
</organism>
<keyword evidence="1" id="KW-0479">Metal-binding</keyword>
<feature type="compositionally biased region" description="Low complexity" evidence="2">
    <location>
        <begin position="20"/>
        <end position="37"/>
    </location>
</feature>
<dbReference type="PATRIC" id="fig|298794.3.peg.912"/>
<dbReference type="Pfam" id="PF00903">
    <property type="entry name" value="Glyoxalase"/>
    <property type="match status" value="1"/>
</dbReference>
<gene>
    <name evidence="4" type="ORF">VQ02_02030</name>
</gene>
<dbReference type="GO" id="GO:0016829">
    <property type="term" value="F:lyase activity"/>
    <property type="evidence" value="ECO:0007669"/>
    <property type="project" value="UniProtKB-KW"/>
</dbReference>
<dbReference type="Gene3D" id="3.10.180.10">
    <property type="entry name" value="2,3-Dihydroxybiphenyl 1,2-Dioxygenase, domain 1"/>
    <property type="match status" value="1"/>
</dbReference>
<keyword evidence="4" id="KW-0456">Lyase</keyword>
<dbReference type="GO" id="GO:0004493">
    <property type="term" value="F:methylmalonyl-CoA epimerase activity"/>
    <property type="evidence" value="ECO:0007669"/>
    <property type="project" value="TreeGrafter"/>
</dbReference>
<dbReference type="GO" id="GO:0046491">
    <property type="term" value="P:L-methylmalonyl-CoA metabolic process"/>
    <property type="evidence" value="ECO:0007669"/>
    <property type="project" value="TreeGrafter"/>
</dbReference>
<feature type="region of interest" description="Disordered" evidence="2">
    <location>
        <begin position="1"/>
        <end position="52"/>
    </location>
</feature>
<reference evidence="4 5" key="1">
    <citation type="submission" date="2015-03" db="EMBL/GenBank/DDBJ databases">
        <title>Genome sequencing of Methylobacterium variabile DSM 16961.</title>
        <authorList>
            <person name="Chaudhry V."/>
            <person name="Patil P.B."/>
        </authorList>
    </citation>
    <scope>NUCLEOTIDE SEQUENCE [LARGE SCALE GENOMIC DNA]</scope>
    <source>
        <strain evidence="4 5">DSM 16961</strain>
    </source>
</reference>
<evidence type="ECO:0000313" key="4">
    <source>
        <dbReference type="EMBL" id="KMO42729.1"/>
    </source>
</evidence>
<evidence type="ECO:0000313" key="5">
    <source>
        <dbReference type="Proteomes" id="UP000035955"/>
    </source>
</evidence>
<dbReference type="PANTHER" id="PTHR43048:SF6">
    <property type="entry name" value="BLR8189 PROTEIN"/>
    <property type="match status" value="1"/>
</dbReference>
<dbReference type="PANTHER" id="PTHR43048">
    <property type="entry name" value="METHYLMALONYL-COA EPIMERASE"/>
    <property type="match status" value="1"/>
</dbReference>
<dbReference type="OrthoDB" id="7182891at2"/>
<sequence>MNSESNDEQNGQRRREDLQAAGAAAAAGRPGTATASAQAVRSRERTGGPLGARLQGVQHFGVTVQSMDRAFEFYTEVLGGTEVMRDGDFKGEPVHYTLMADQEIVARERRVDPRTIGVPNLKGGSQRLDVRFVQFDNVVIELLQYRDAAQPMGRGDSWAEPRDHMSPAYPRSMHICFYIRDDVDFDAFIADLEAECARRGMTQVKANRAVAVQSEEERRAAPMNTNTIKIQEGPSNGWSIIYCKGPEGEQLEFIQVLGPVKKTFADAAEGRRMAANRVSRADG</sequence>
<evidence type="ECO:0000256" key="1">
    <source>
        <dbReference type="ARBA" id="ARBA00022723"/>
    </source>
</evidence>
<dbReference type="RefSeq" id="WP_048442488.1">
    <property type="nucleotide sequence ID" value="NZ_LABY01000013.1"/>
</dbReference>
<evidence type="ECO:0000259" key="3">
    <source>
        <dbReference type="Pfam" id="PF00903"/>
    </source>
</evidence>
<dbReference type="InterPro" id="IPR051785">
    <property type="entry name" value="MMCE/EMCE_epimerase"/>
</dbReference>
<evidence type="ECO:0000256" key="2">
    <source>
        <dbReference type="SAM" id="MobiDB-lite"/>
    </source>
</evidence>
<dbReference type="AlphaFoldDB" id="A0A0J6TA15"/>
<feature type="domain" description="Glyoxalase/fosfomycin resistance/dioxygenase" evidence="3">
    <location>
        <begin position="57"/>
        <end position="196"/>
    </location>
</feature>
<dbReference type="EMBL" id="LABY01000013">
    <property type="protein sequence ID" value="KMO42729.1"/>
    <property type="molecule type" value="Genomic_DNA"/>
</dbReference>
<dbReference type="PROSITE" id="PS51318">
    <property type="entry name" value="TAT"/>
    <property type="match status" value="1"/>
</dbReference>
<protein>
    <submittedName>
        <fullName evidence="4">Lactoylglutathione lyase</fullName>
    </submittedName>
</protein>
<dbReference type="GO" id="GO:0046872">
    <property type="term" value="F:metal ion binding"/>
    <property type="evidence" value="ECO:0007669"/>
    <property type="project" value="UniProtKB-KW"/>
</dbReference>